<proteinExistence type="inferred from homology"/>
<dbReference type="EMBL" id="JAACJN010000001">
    <property type="protein sequence ID" value="KAF5393952.1"/>
    <property type="molecule type" value="Genomic_DNA"/>
</dbReference>
<protein>
    <submittedName>
        <fullName evidence="5">Uncharacterized protein</fullName>
    </submittedName>
</protein>
<keyword evidence="6" id="KW-1185">Reference proteome</keyword>
<dbReference type="PANTHER" id="PTHR43708:SF5">
    <property type="entry name" value="CONSERVED EXPRESSED OXIDOREDUCTASE (EUROFUNG)-RELATED"/>
    <property type="match status" value="1"/>
</dbReference>
<evidence type="ECO:0000256" key="1">
    <source>
        <dbReference type="ARBA" id="ARBA00010928"/>
    </source>
</evidence>
<evidence type="ECO:0000313" key="5">
    <source>
        <dbReference type="EMBL" id="KAF5393952.1"/>
    </source>
</evidence>
<dbReference type="InterPro" id="IPR036291">
    <property type="entry name" value="NAD(P)-bd_dom_sf"/>
</dbReference>
<dbReference type="Pfam" id="PF01408">
    <property type="entry name" value="GFO_IDH_MocA"/>
    <property type="match status" value="1"/>
</dbReference>
<dbReference type="AlphaFoldDB" id="A0A8H5MHG2"/>
<name>A0A8H5MHG2_9AGAR</name>
<organism evidence="5 6">
    <name type="scientific">Collybiopsis confluens</name>
    <dbReference type="NCBI Taxonomy" id="2823264"/>
    <lineage>
        <taxon>Eukaryota</taxon>
        <taxon>Fungi</taxon>
        <taxon>Dikarya</taxon>
        <taxon>Basidiomycota</taxon>
        <taxon>Agaricomycotina</taxon>
        <taxon>Agaricomycetes</taxon>
        <taxon>Agaricomycetidae</taxon>
        <taxon>Agaricales</taxon>
        <taxon>Marasmiineae</taxon>
        <taxon>Omphalotaceae</taxon>
        <taxon>Collybiopsis</taxon>
    </lineage>
</organism>
<reference evidence="5 6" key="1">
    <citation type="journal article" date="2020" name="ISME J.">
        <title>Uncovering the hidden diversity of litter-decomposition mechanisms in mushroom-forming fungi.</title>
        <authorList>
            <person name="Floudas D."/>
            <person name="Bentzer J."/>
            <person name="Ahren D."/>
            <person name="Johansson T."/>
            <person name="Persson P."/>
            <person name="Tunlid A."/>
        </authorList>
    </citation>
    <scope>NUCLEOTIDE SEQUENCE [LARGE SCALE GENOMIC DNA]</scope>
    <source>
        <strain evidence="5 6">CBS 406.79</strain>
    </source>
</reference>
<gene>
    <name evidence="5" type="ORF">D9757_000146</name>
</gene>
<dbReference type="InterPro" id="IPR000683">
    <property type="entry name" value="Gfo/Idh/MocA-like_OxRdtase_N"/>
</dbReference>
<dbReference type="SUPFAM" id="SSF51735">
    <property type="entry name" value="NAD(P)-binding Rossmann-fold domains"/>
    <property type="match status" value="1"/>
</dbReference>
<dbReference type="Proteomes" id="UP000518752">
    <property type="component" value="Unassembled WGS sequence"/>
</dbReference>
<feature type="domain" description="Gfo/Idh/MocA-like oxidoreductase C-terminal" evidence="4">
    <location>
        <begin position="283"/>
        <end position="504"/>
    </location>
</feature>
<keyword evidence="2" id="KW-0560">Oxidoreductase</keyword>
<dbReference type="GO" id="GO:0000166">
    <property type="term" value="F:nucleotide binding"/>
    <property type="evidence" value="ECO:0007669"/>
    <property type="project" value="InterPro"/>
</dbReference>
<dbReference type="OrthoDB" id="446809at2759"/>
<comment type="similarity">
    <text evidence="1">Belongs to the Gfo/Idh/MocA family.</text>
</comment>
<dbReference type="Gene3D" id="3.30.360.10">
    <property type="entry name" value="Dihydrodipicolinate Reductase, domain 2"/>
    <property type="match status" value="1"/>
</dbReference>
<accession>A0A8H5MHG2</accession>
<sequence>MSGSSLEPRVQLLLTFPAPQDTQHQGQESVRCKTKHLNMAPSHSTTVKLQKVEEQEQRSFEVKVSWLDAEDQSNSSDAKTNDRAFNSGNVKKVFDVRYPSSSNSYYNDAALLMHSTFHAGLVNHVITDKGYIDDGGTDKMLWLATTTFHVPFILALPSLFNLHSVLERNPPTPSGTVIDKFHLPPSVILYRSLDEALADPLVELVFIGTPNDTHYTIVKAALEAGKHVLVDKPVTPTTVEAVELGNLAKAQGKVLYAFQNRRFDQDYLALKKLLDLPETDEMSLGTVIEFESQYKPGLKGSWKDEPRPAAGLLYDLGSHLIDQALSLFGRPTKLTAFISNLRGIGHPDFTVYMHYPAGSALPYPFTAILRAHPLSARSPQIRFLIRGQKGSYTKYGIDVQEDQLKGLSGSTSQSVLASIQNDAVFGVESESAWGVIEHARDANASITKSAWPSKDPGCYADLFRNLADAIRNKGELKVKWEEATAVIEMIELSKKSAKEGKTLDVPHS</sequence>
<dbReference type="PANTHER" id="PTHR43708">
    <property type="entry name" value="CONSERVED EXPRESSED OXIDOREDUCTASE (EUROFUNG)"/>
    <property type="match status" value="1"/>
</dbReference>
<dbReference type="Gene3D" id="3.40.50.720">
    <property type="entry name" value="NAD(P)-binding Rossmann-like Domain"/>
    <property type="match status" value="1"/>
</dbReference>
<evidence type="ECO:0000259" key="3">
    <source>
        <dbReference type="Pfam" id="PF01408"/>
    </source>
</evidence>
<dbReference type="Pfam" id="PF02894">
    <property type="entry name" value="GFO_IDH_MocA_C"/>
    <property type="match status" value="1"/>
</dbReference>
<dbReference type="GO" id="GO:0016491">
    <property type="term" value="F:oxidoreductase activity"/>
    <property type="evidence" value="ECO:0007669"/>
    <property type="project" value="UniProtKB-KW"/>
</dbReference>
<dbReference type="InterPro" id="IPR051317">
    <property type="entry name" value="Gfo/Idh/MocA_oxidoreduct"/>
</dbReference>
<dbReference type="InterPro" id="IPR004104">
    <property type="entry name" value="Gfo/Idh/MocA-like_OxRdtase_C"/>
</dbReference>
<evidence type="ECO:0000259" key="4">
    <source>
        <dbReference type="Pfam" id="PF02894"/>
    </source>
</evidence>
<evidence type="ECO:0000313" key="6">
    <source>
        <dbReference type="Proteomes" id="UP000518752"/>
    </source>
</evidence>
<comment type="caution">
    <text evidence="5">The sequence shown here is derived from an EMBL/GenBank/DDBJ whole genome shotgun (WGS) entry which is preliminary data.</text>
</comment>
<evidence type="ECO:0000256" key="2">
    <source>
        <dbReference type="ARBA" id="ARBA00023002"/>
    </source>
</evidence>
<feature type="domain" description="Gfo/Idh/MocA-like oxidoreductase N-terminal" evidence="3">
    <location>
        <begin position="149"/>
        <end position="256"/>
    </location>
</feature>